<dbReference type="InterPro" id="IPR001279">
    <property type="entry name" value="Metallo-B-lactamas"/>
</dbReference>
<dbReference type="CDD" id="cd16282">
    <property type="entry name" value="metallo-hydrolase-like_MBL-fold"/>
    <property type="match status" value="1"/>
</dbReference>
<reference evidence="2" key="1">
    <citation type="submission" date="2018-05" db="EMBL/GenBank/DDBJ databases">
        <authorList>
            <person name="Moura L."/>
            <person name="Setubal J.C."/>
        </authorList>
    </citation>
    <scope>NUCLEOTIDE SEQUENCE</scope>
    <source>
        <strain evidence="2">ZC4RG45</strain>
    </source>
</reference>
<keyword evidence="3" id="KW-0378">Hydrolase</keyword>
<dbReference type="SUPFAM" id="SSF56281">
    <property type="entry name" value="Metallo-hydrolase/oxidoreductase"/>
    <property type="match status" value="1"/>
</dbReference>
<dbReference type="PANTHER" id="PTHR42951">
    <property type="entry name" value="METALLO-BETA-LACTAMASE DOMAIN-CONTAINING"/>
    <property type="match status" value="1"/>
</dbReference>
<dbReference type="EMBL" id="QGUI02000055">
    <property type="protein sequence ID" value="MFO7191862.1"/>
    <property type="molecule type" value="Genomic_DNA"/>
</dbReference>
<protein>
    <submittedName>
        <fullName evidence="3">MBL fold metallo-hydrolase</fullName>
    </submittedName>
</protein>
<evidence type="ECO:0000313" key="2">
    <source>
        <dbReference type="EMBL" id="MFO7191862.1"/>
    </source>
</evidence>
<dbReference type="InterPro" id="IPR036866">
    <property type="entry name" value="RibonucZ/Hydroxyglut_hydro"/>
</dbReference>
<dbReference type="InterPro" id="IPR050855">
    <property type="entry name" value="NDM-1-like"/>
</dbReference>
<dbReference type="SMART" id="SM00849">
    <property type="entry name" value="Lactamase_B"/>
    <property type="match status" value="1"/>
</dbReference>
<evidence type="ECO:0000313" key="3">
    <source>
        <dbReference type="EMBL" id="PZN00435.1"/>
    </source>
</evidence>
<evidence type="ECO:0000313" key="4">
    <source>
        <dbReference type="Proteomes" id="UP000249324"/>
    </source>
</evidence>
<feature type="domain" description="Metallo-beta-lactamase" evidence="1">
    <location>
        <begin position="26"/>
        <end position="202"/>
    </location>
</feature>
<reference evidence="3" key="2">
    <citation type="submission" date="2018-05" db="EMBL/GenBank/DDBJ databases">
        <authorList>
            <person name="Lanie J.A."/>
            <person name="Ng W.-L."/>
            <person name="Kazmierczak K.M."/>
            <person name="Andrzejewski T.M."/>
            <person name="Davidsen T.M."/>
            <person name="Wayne K.J."/>
            <person name="Tettelin H."/>
            <person name="Glass J.I."/>
            <person name="Rusch D."/>
            <person name="Podicherti R."/>
            <person name="Tsui H.-C.T."/>
            <person name="Winkler M.E."/>
        </authorList>
    </citation>
    <scope>NUCLEOTIDE SEQUENCE</scope>
    <source>
        <strain evidence="3">ZC4RG45</strain>
    </source>
</reference>
<dbReference type="Proteomes" id="UP000249324">
    <property type="component" value="Unassembled WGS sequence"/>
</dbReference>
<sequence length="223" mass="24280">MSNESAPGRWLVLADGVYARRYAELDQTLGLVVGRDRALVVDTGRDEEHGAEFASAVAGLTALPLTVVVTHAHFDHCLGTAAFPGAEVWAHERCRVDERVFVERAEYYPGAPPVRLVQPTHRVREAAELDLGGQTVRLVHPGRAHTDHDLAVHVPDARVLFTGDLVEQGADPSIGPDSFPQLWPHALDELLRLDAATFVPGHGDPVDRAFVERQRDLLSAGST</sequence>
<organism evidence="3">
    <name type="scientific">Thermocrispum agreste</name>
    <dbReference type="NCBI Taxonomy" id="37925"/>
    <lineage>
        <taxon>Bacteria</taxon>
        <taxon>Bacillati</taxon>
        <taxon>Actinomycetota</taxon>
        <taxon>Actinomycetes</taxon>
        <taxon>Pseudonocardiales</taxon>
        <taxon>Pseudonocardiaceae</taxon>
        <taxon>Thermocrispum</taxon>
    </lineage>
</organism>
<evidence type="ECO:0000259" key="1">
    <source>
        <dbReference type="SMART" id="SM00849"/>
    </source>
</evidence>
<proteinExistence type="predicted"/>
<accession>A0A2W4JMX3</accession>
<reference evidence="2 4" key="3">
    <citation type="journal article" date="2021" name="BMC Genomics">
        <title>Genome-resolved metagenome and metatranscriptome analyses of thermophilic composting reveal key bacterial players and their metabolic interactions.</title>
        <authorList>
            <person name="Braga L.P.P."/>
            <person name="Pereira R.V."/>
            <person name="Martins L.F."/>
            <person name="Moura L.M.S."/>
            <person name="Sanchez F.B."/>
            <person name="Patane J.S.L."/>
            <person name="da Silva A.M."/>
            <person name="Setubal J.C."/>
        </authorList>
    </citation>
    <scope>NUCLEOTIDE SEQUENCE [LARGE SCALE GENOMIC DNA]</scope>
    <source>
        <strain evidence="2">ZC4RG45</strain>
    </source>
</reference>
<dbReference type="GO" id="GO:0016787">
    <property type="term" value="F:hydrolase activity"/>
    <property type="evidence" value="ECO:0007669"/>
    <property type="project" value="UniProtKB-KW"/>
</dbReference>
<dbReference type="AlphaFoldDB" id="A0A2W4JMX3"/>
<dbReference type="Pfam" id="PF00753">
    <property type="entry name" value="Lactamase_B"/>
    <property type="match status" value="1"/>
</dbReference>
<dbReference type="STRING" id="1111738.GCA_000427905_02357"/>
<comment type="caution">
    <text evidence="3">The sequence shown here is derived from an EMBL/GenBank/DDBJ whole genome shotgun (WGS) entry which is preliminary data.</text>
</comment>
<name>A0A2W4JMX3_9PSEU</name>
<reference evidence="2" key="4">
    <citation type="submission" date="2023-08" db="EMBL/GenBank/DDBJ databases">
        <authorList>
            <person name="Guima S.E.S."/>
            <person name="Martins L.F."/>
            <person name="Silva A.M."/>
            <person name="Setubal J.C."/>
        </authorList>
    </citation>
    <scope>NUCLEOTIDE SEQUENCE</scope>
    <source>
        <strain evidence="2">ZC4RG45</strain>
    </source>
</reference>
<dbReference type="Gene3D" id="3.60.15.10">
    <property type="entry name" value="Ribonuclease Z/Hydroxyacylglutathione hydrolase-like"/>
    <property type="match status" value="1"/>
</dbReference>
<gene>
    <name evidence="2" type="ORF">DIU77_006420</name>
    <name evidence="3" type="ORF">DIU77_03710</name>
</gene>
<dbReference type="PANTHER" id="PTHR42951:SF4">
    <property type="entry name" value="ACYL-COENZYME A THIOESTERASE MBLAC2"/>
    <property type="match status" value="1"/>
</dbReference>
<dbReference type="EMBL" id="QGUI01000088">
    <property type="protein sequence ID" value="PZN00435.1"/>
    <property type="molecule type" value="Genomic_DNA"/>
</dbReference>